<dbReference type="OrthoDB" id="9780929at2"/>
<evidence type="ECO:0000313" key="2">
    <source>
        <dbReference type="Proteomes" id="UP000001492"/>
    </source>
</evidence>
<dbReference type="Proteomes" id="UP000001492">
    <property type="component" value="Chromosome 1"/>
</dbReference>
<dbReference type="eggNOG" id="COG2253">
    <property type="taxonomic scope" value="Bacteria"/>
</dbReference>
<dbReference type="Gene3D" id="3.10.450.620">
    <property type="entry name" value="JHP933, nucleotidyltransferase-like core domain"/>
    <property type="match status" value="1"/>
</dbReference>
<dbReference type="Pfam" id="PF08843">
    <property type="entry name" value="AbiEii"/>
    <property type="match status" value="1"/>
</dbReference>
<name>E8RLW9_ASTEC</name>
<dbReference type="RefSeq" id="WP_013479616.1">
    <property type="nucleotide sequence ID" value="NC_014816.1"/>
</dbReference>
<evidence type="ECO:0008006" key="3">
    <source>
        <dbReference type="Google" id="ProtNLM"/>
    </source>
</evidence>
<protein>
    <recommendedName>
        <fullName evidence="3">Nucleotidyl transferase AbiEii/AbiGii toxin family protein</fullName>
    </recommendedName>
</protein>
<accession>E8RLW9</accession>
<dbReference type="KEGG" id="aex:Astex_2129"/>
<dbReference type="InterPro" id="IPR014942">
    <property type="entry name" value="AbiEii"/>
</dbReference>
<evidence type="ECO:0000313" key="1">
    <source>
        <dbReference type="EMBL" id="ADU13788.1"/>
    </source>
</evidence>
<dbReference type="HOGENOM" id="CLU_075553_0_0_5"/>
<sequence>MPLDYLHNHKDFADLLRIVADDKQIAPVLVEKDYWIMHCLYGLQQMPMTFELKGGTSLSKGFGIINRFSEDIDIRIDPPAGMLVSSGRNQEKPSQIESRKRFYDWLAGTIKIDGIVHIERDAAFDDAKYRSGGIRLKYAERTGDDSDLKEGVLLEVGFDDVTPNLPIDITSWAYQYAVGKVSIIDNRARGVLCYHPGYTLVEKLQTISTKFRKQQETGEFPANFMRHYYDVYCLLAEPKVQAFIGTADYMTHKLRRFRSENPNITENPAFLLDDPVTFEAYEKAYEGTRSLYYKARPSFSDILERIKMRAGDL</sequence>
<proteinExistence type="predicted"/>
<dbReference type="EMBL" id="CP002395">
    <property type="protein sequence ID" value="ADU13788.1"/>
    <property type="molecule type" value="Genomic_DNA"/>
</dbReference>
<reference evidence="2" key="1">
    <citation type="submission" date="2010-12" db="EMBL/GenBank/DDBJ databases">
        <title>Complete sequence of chromosome 1 of Asticcacaulis excentricus CB 48.</title>
        <authorList>
            <consortium name="US DOE Joint Genome Institute"/>
            <person name="Lucas S."/>
            <person name="Copeland A."/>
            <person name="Lapidus A."/>
            <person name="Cheng J.-F."/>
            <person name="Bruce D."/>
            <person name="Goodwin L."/>
            <person name="Pitluck S."/>
            <person name="Teshima H."/>
            <person name="Davenport K."/>
            <person name="Detter J.C."/>
            <person name="Han C."/>
            <person name="Tapia R."/>
            <person name="Land M."/>
            <person name="Hauser L."/>
            <person name="Jeffries C."/>
            <person name="Kyrpides N."/>
            <person name="Ivanova N."/>
            <person name="Ovchinnikova G."/>
            <person name="Brun Y.V."/>
            <person name="Woyke T."/>
        </authorList>
    </citation>
    <scope>NUCLEOTIDE SEQUENCE [LARGE SCALE GENOMIC DNA]</scope>
    <source>
        <strain evidence="2">ATCC 15261 / DSM 4724 / KCTC 12464 / NCIMB 9791 / VKM B-1370 / CB 48</strain>
    </source>
</reference>
<dbReference type="AlphaFoldDB" id="E8RLW9"/>
<keyword evidence="2" id="KW-1185">Reference proteome</keyword>
<organism evidence="1 2">
    <name type="scientific">Asticcacaulis excentricus (strain ATCC 15261 / DSM 4724 / KCTC 12464 / NCIMB 9791 / VKM B-1370 / CB 48)</name>
    <dbReference type="NCBI Taxonomy" id="573065"/>
    <lineage>
        <taxon>Bacteria</taxon>
        <taxon>Pseudomonadati</taxon>
        <taxon>Pseudomonadota</taxon>
        <taxon>Alphaproteobacteria</taxon>
        <taxon>Caulobacterales</taxon>
        <taxon>Caulobacteraceae</taxon>
        <taxon>Asticcacaulis</taxon>
    </lineage>
</organism>
<gene>
    <name evidence="1" type="ordered locus">Astex_2129</name>
</gene>